<dbReference type="InterPro" id="IPR036465">
    <property type="entry name" value="vWFA_dom_sf"/>
</dbReference>
<dbReference type="PANTHER" id="PTHR10579:SF43">
    <property type="entry name" value="ZINC FINGER (C3HC4-TYPE RING FINGER) FAMILY PROTEIN"/>
    <property type="match status" value="1"/>
</dbReference>
<proteinExistence type="predicted"/>
<evidence type="ECO:0000256" key="3">
    <source>
        <dbReference type="SAM" id="SignalP"/>
    </source>
</evidence>
<feature type="compositionally biased region" description="Low complexity" evidence="1">
    <location>
        <begin position="473"/>
        <end position="486"/>
    </location>
</feature>
<name>A0ABT3SV00_9GAMM</name>
<dbReference type="Proteomes" id="UP001143307">
    <property type="component" value="Unassembled WGS sequence"/>
</dbReference>
<evidence type="ECO:0000313" key="6">
    <source>
        <dbReference type="Proteomes" id="UP001143307"/>
    </source>
</evidence>
<keyword evidence="6" id="KW-1185">Reference proteome</keyword>
<sequence>MSSFRQLSSLVLLLCLFSCSSLASSASLKPDLRILIDVSGGMKTSDPRNRRASALVLLVNLLPDGAKAGIWVFGKEAELLVPHGLVDAAWRQQAQQAIATLKAAGQRTNIPAALEQATADLEQPTSGYRTSVLLLTAGKVDVAESPIINVNESRKLLNGRAVELGELGVPVHTIAFSAQADAMLLRSLARQTNGTSRQADSADELSVMFMRVLEMVAPVAQVPIIHREFTVDDRVQQLSVLTFFQRGKGKLRLIDPDGVILSSEDESERVDWFRNQQFALATVNNPGEGSWRLKMPPKAFARALIVSDLELEVGPLPNYVPAGQQAELTLHLSDQGTVITDQEVLSGFNVSLRVKGPLGNNDIVVVDSPSTDGVYRVVTPVLAQPGRYQLLLRVDTQSLRRDLPIYLEVEVPAEQPTLVTRGQEMPEDDFKAPLMWLAGVCGLVLLGVWFILRRREQRKLALWQKRAREIGRNGSSRFSTSSASANEAGDQLD</sequence>
<reference evidence="5" key="1">
    <citation type="submission" date="2019-02" db="EMBL/GenBank/DDBJ databases">
        <authorList>
            <person name="Li S.-H."/>
        </authorList>
    </citation>
    <scope>NUCLEOTIDE SEQUENCE</scope>
    <source>
        <strain evidence="5">IMCC8485</strain>
    </source>
</reference>
<gene>
    <name evidence="5" type="ORF">EYC87_07735</name>
</gene>
<dbReference type="InterPro" id="IPR002035">
    <property type="entry name" value="VWF_A"/>
</dbReference>
<dbReference type="RefSeq" id="WP_279252374.1">
    <property type="nucleotide sequence ID" value="NZ_SHNP01000002.1"/>
</dbReference>
<keyword evidence="3" id="KW-0732">Signal</keyword>
<keyword evidence="2" id="KW-0472">Membrane</keyword>
<feature type="domain" description="VWFA" evidence="4">
    <location>
        <begin position="31"/>
        <end position="216"/>
    </location>
</feature>
<protein>
    <submittedName>
        <fullName evidence="5">VWA domain-containing protein</fullName>
    </submittedName>
</protein>
<feature type="signal peptide" evidence="3">
    <location>
        <begin position="1"/>
        <end position="23"/>
    </location>
</feature>
<dbReference type="CDD" id="cd00198">
    <property type="entry name" value="vWFA"/>
    <property type="match status" value="1"/>
</dbReference>
<dbReference type="SUPFAM" id="SSF53300">
    <property type="entry name" value="vWA-like"/>
    <property type="match status" value="1"/>
</dbReference>
<dbReference type="InterPro" id="IPR051266">
    <property type="entry name" value="CLCR"/>
</dbReference>
<keyword evidence="2" id="KW-1133">Transmembrane helix</keyword>
<dbReference type="EMBL" id="SHNP01000002">
    <property type="protein sequence ID" value="MCX2973475.1"/>
    <property type="molecule type" value="Genomic_DNA"/>
</dbReference>
<evidence type="ECO:0000259" key="4">
    <source>
        <dbReference type="PROSITE" id="PS50234"/>
    </source>
</evidence>
<dbReference type="Pfam" id="PF13768">
    <property type="entry name" value="VWA_3"/>
    <property type="match status" value="1"/>
</dbReference>
<dbReference type="PROSITE" id="PS50234">
    <property type="entry name" value="VWFA"/>
    <property type="match status" value="1"/>
</dbReference>
<keyword evidence="2" id="KW-0812">Transmembrane</keyword>
<evidence type="ECO:0000256" key="2">
    <source>
        <dbReference type="SAM" id="Phobius"/>
    </source>
</evidence>
<evidence type="ECO:0000256" key="1">
    <source>
        <dbReference type="SAM" id="MobiDB-lite"/>
    </source>
</evidence>
<dbReference type="SMART" id="SM00327">
    <property type="entry name" value="VWA"/>
    <property type="match status" value="1"/>
</dbReference>
<comment type="caution">
    <text evidence="5">The sequence shown here is derived from an EMBL/GenBank/DDBJ whole genome shotgun (WGS) entry which is preliminary data.</text>
</comment>
<accession>A0ABT3SV00</accession>
<dbReference type="PANTHER" id="PTHR10579">
    <property type="entry name" value="CALCIUM-ACTIVATED CHLORIDE CHANNEL REGULATOR"/>
    <property type="match status" value="1"/>
</dbReference>
<dbReference type="Gene3D" id="3.40.50.410">
    <property type="entry name" value="von Willebrand factor, type A domain"/>
    <property type="match status" value="1"/>
</dbReference>
<feature type="region of interest" description="Disordered" evidence="1">
    <location>
        <begin position="473"/>
        <end position="493"/>
    </location>
</feature>
<feature type="chain" id="PRO_5046821757" evidence="3">
    <location>
        <begin position="24"/>
        <end position="493"/>
    </location>
</feature>
<organism evidence="5 6">
    <name type="scientific">Candidatus Seongchinamella marina</name>
    <dbReference type="NCBI Taxonomy" id="2518990"/>
    <lineage>
        <taxon>Bacteria</taxon>
        <taxon>Pseudomonadati</taxon>
        <taxon>Pseudomonadota</taxon>
        <taxon>Gammaproteobacteria</taxon>
        <taxon>Cellvibrionales</taxon>
        <taxon>Halieaceae</taxon>
        <taxon>Seongchinamella</taxon>
    </lineage>
</organism>
<evidence type="ECO:0000313" key="5">
    <source>
        <dbReference type="EMBL" id="MCX2973475.1"/>
    </source>
</evidence>
<feature type="transmembrane region" description="Helical" evidence="2">
    <location>
        <begin position="434"/>
        <end position="452"/>
    </location>
</feature>